<evidence type="ECO:0000256" key="1">
    <source>
        <dbReference type="ARBA" id="ARBA00022692"/>
    </source>
</evidence>
<keyword evidence="1 6" id="KW-0812">Transmembrane</keyword>
<comment type="caution">
    <text evidence="7">The sequence shown here is derived from an EMBL/GenBank/DDBJ whole genome shotgun (WGS) entry which is preliminary data.</text>
</comment>
<dbReference type="Gene3D" id="1.20.1560.10">
    <property type="entry name" value="ABC transporter type 1, transmembrane domain"/>
    <property type="match status" value="1"/>
</dbReference>
<proteinExistence type="predicted"/>
<evidence type="ECO:0000256" key="4">
    <source>
        <dbReference type="ARBA" id="ARBA00022989"/>
    </source>
</evidence>
<keyword evidence="5 6" id="KW-0472">Membrane</keyword>
<dbReference type="EMBL" id="JTDY01005203">
    <property type="protein sequence ID" value="KOB67259.1"/>
    <property type="molecule type" value="Genomic_DNA"/>
</dbReference>
<dbReference type="InterPro" id="IPR050173">
    <property type="entry name" value="ABC_transporter_C-like"/>
</dbReference>
<organism evidence="7 8">
    <name type="scientific">Operophtera brumata</name>
    <name type="common">Winter moth</name>
    <name type="synonym">Phalaena brumata</name>
    <dbReference type="NCBI Taxonomy" id="104452"/>
    <lineage>
        <taxon>Eukaryota</taxon>
        <taxon>Metazoa</taxon>
        <taxon>Ecdysozoa</taxon>
        <taxon>Arthropoda</taxon>
        <taxon>Hexapoda</taxon>
        <taxon>Insecta</taxon>
        <taxon>Pterygota</taxon>
        <taxon>Neoptera</taxon>
        <taxon>Endopterygota</taxon>
        <taxon>Lepidoptera</taxon>
        <taxon>Glossata</taxon>
        <taxon>Ditrysia</taxon>
        <taxon>Geometroidea</taxon>
        <taxon>Geometridae</taxon>
        <taxon>Larentiinae</taxon>
        <taxon>Operophtera</taxon>
    </lineage>
</organism>
<evidence type="ECO:0000313" key="8">
    <source>
        <dbReference type="Proteomes" id="UP000037510"/>
    </source>
</evidence>
<keyword evidence="4 6" id="KW-1133">Transmembrane helix</keyword>
<keyword evidence="3" id="KW-0067">ATP-binding</keyword>
<evidence type="ECO:0000313" key="7">
    <source>
        <dbReference type="EMBL" id="KOB67259.1"/>
    </source>
</evidence>
<evidence type="ECO:0000256" key="2">
    <source>
        <dbReference type="ARBA" id="ARBA00022741"/>
    </source>
</evidence>
<dbReference type="GO" id="GO:0042626">
    <property type="term" value="F:ATPase-coupled transmembrane transporter activity"/>
    <property type="evidence" value="ECO:0007669"/>
    <property type="project" value="TreeGrafter"/>
</dbReference>
<dbReference type="AlphaFoldDB" id="A0A0L7KW54"/>
<protein>
    <submittedName>
        <fullName evidence="7">ABC transporter family C protein ABCC2</fullName>
    </submittedName>
</protein>
<evidence type="ECO:0000256" key="5">
    <source>
        <dbReference type="ARBA" id="ARBA00023136"/>
    </source>
</evidence>
<dbReference type="Proteomes" id="UP000037510">
    <property type="component" value="Unassembled WGS sequence"/>
</dbReference>
<dbReference type="PANTHER" id="PTHR24223">
    <property type="entry name" value="ATP-BINDING CASSETTE SUB-FAMILY C"/>
    <property type="match status" value="1"/>
</dbReference>
<gene>
    <name evidence="7" type="ORF">OBRU01_20054</name>
</gene>
<sequence>MFSILALNAAALIWTLLPTTIILMLFYTILQIYLKSAQSIKRLEGTKTIFSGNVGLAISQTLILTGMLQFGVRQTAEVISQMTSVERILQYTHIEREPKWEKGG</sequence>
<dbReference type="InterPro" id="IPR036640">
    <property type="entry name" value="ABC1_TM_sf"/>
</dbReference>
<keyword evidence="8" id="KW-1185">Reference proteome</keyword>
<evidence type="ECO:0000256" key="6">
    <source>
        <dbReference type="SAM" id="Phobius"/>
    </source>
</evidence>
<dbReference type="GO" id="GO:0005524">
    <property type="term" value="F:ATP binding"/>
    <property type="evidence" value="ECO:0007669"/>
    <property type="project" value="UniProtKB-KW"/>
</dbReference>
<feature type="transmembrane region" description="Helical" evidence="6">
    <location>
        <begin position="12"/>
        <end position="34"/>
    </location>
</feature>
<name>A0A0L7KW54_OPEBR</name>
<dbReference type="PANTHER" id="PTHR24223:SF415">
    <property type="entry name" value="FI20190P1"/>
    <property type="match status" value="1"/>
</dbReference>
<dbReference type="GO" id="GO:0016020">
    <property type="term" value="C:membrane"/>
    <property type="evidence" value="ECO:0007669"/>
    <property type="project" value="InterPro"/>
</dbReference>
<evidence type="ECO:0000256" key="3">
    <source>
        <dbReference type="ARBA" id="ARBA00022840"/>
    </source>
</evidence>
<reference evidence="7 8" key="1">
    <citation type="journal article" date="2015" name="Genome Biol. Evol.">
        <title>The genome of winter moth (Operophtera brumata) provides a genomic perspective on sexual dimorphism and phenology.</title>
        <authorList>
            <person name="Derks M.F."/>
            <person name="Smit S."/>
            <person name="Salis L."/>
            <person name="Schijlen E."/>
            <person name="Bossers A."/>
            <person name="Mateman C."/>
            <person name="Pijl A.S."/>
            <person name="de Ridder D."/>
            <person name="Groenen M.A."/>
            <person name="Visser M.E."/>
            <person name="Megens H.J."/>
        </authorList>
    </citation>
    <scope>NUCLEOTIDE SEQUENCE [LARGE SCALE GENOMIC DNA]</scope>
    <source>
        <strain evidence="7">WM2013NL</strain>
        <tissue evidence="7">Head and thorax</tissue>
    </source>
</reference>
<dbReference type="STRING" id="104452.A0A0L7KW54"/>
<accession>A0A0L7KW54</accession>
<keyword evidence="2" id="KW-0547">Nucleotide-binding</keyword>